<feature type="active site" description="Nucleophile" evidence="7">
    <location>
        <position position="420"/>
    </location>
</feature>
<keyword evidence="3" id="KW-0808">Transferase</keyword>
<dbReference type="GO" id="GO:0004180">
    <property type="term" value="F:carboxypeptidase activity"/>
    <property type="evidence" value="ECO:0007669"/>
    <property type="project" value="UniProtKB-ARBA"/>
</dbReference>
<evidence type="ECO:0000256" key="6">
    <source>
        <dbReference type="ARBA" id="ARBA00023316"/>
    </source>
</evidence>
<dbReference type="PANTHER" id="PTHR41533:SF1">
    <property type="entry name" value="L,D-TRANSPEPTIDASE YCBB-RELATED"/>
    <property type="match status" value="1"/>
</dbReference>
<protein>
    <submittedName>
        <fullName evidence="10">L,D-transpeptidase family protein</fullName>
    </submittedName>
</protein>
<comment type="similarity">
    <text evidence="2">Belongs to the YkuD family.</text>
</comment>
<dbReference type="InterPro" id="IPR038063">
    <property type="entry name" value="Transpep_catalytic_dom"/>
</dbReference>
<keyword evidence="11" id="KW-1185">Reference proteome</keyword>
<feature type="signal peptide" evidence="8">
    <location>
        <begin position="1"/>
        <end position="22"/>
    </location>
</feature>
<feature type="domain" description="L,D-TPase catalytic" evidence="9">
    <location>
        <begin position="266"/>
        <end position="448"/>
    </location>
</feature>
<reference evidence="10" key="2">
    <citation type="journal article" date="2021" name="Syst. Appl. Microbiol.">
        <title>Roseomonas hellenica sp. nov., isolated from roots of wild-growing Alkanna tinctoria.</title>
        <authorList>
            <person name="Rat A."/>
            <person name="Naranjo H.D."/>
            <person name="Lebbe L."/>
            <person name="Cnockaert M."/>
            <person name="Krigas N."/>
            <person name="Grigoriadou K."/>
            <person name="Maloupa E."/>
            <person name="Willems A."/>
        </authorList>
    </citation>
    <scope>NUCLEOTIDE SEQUENCE</scope>
    <source>
        <strain evidence="10">LMG 31231</strain>
    </source>
</reference>
<evidence type="ECO:0000256" key="2">
    <source>
        <dbReference type="ARBA" id="ARBA00005992"/>
    </source>
</evidence>
<proteinExistence type="inferred from homology"/>
<evidence type="ECO:0000256" key="4">
    <source>
        <dbReference type="ARBA" id="ARBA00022960"/>
    </source>
</evidence>
<accession>A0A9X9WRM0</accession>
<dbReference type="Pfam" id="PF03734">
    <property type="entry name" value="YkuD"/>
    <property type="match status" value="1"/>
</dbReference>
<dbReference type="GO" id="GO:0071555">
    <property type="term" value="P:cell wall organization"/>
    <property type="evidence" value="ECO:0007669"/>
    <property type="project" value="UniProtKB-UniRule"/>
</dbReference>
<gene>
    <name evidence="10" type="ORF">GXW76_01315</name>
</gene>
<evidence type="ECO:0000313" key="10">
    <source>
        <dbReference type="EMBL" id="MBR0669799.1"/>
    </source>
</evidence>
<dbReference type="EMBL" id="JAAEDM010000002">
    <property type="protein sequence ID" value="MBR0669799.1"/>
    <property type="molecule type" value="Genomic_DNA"/>
</dbReference>
<dbReference type="Gene3D" id="2.40.440.10">
    <property type="entry name" value="L,D-transpeptidase catalytic domain-like"/>
    <property type="match status" value="1"/>
</dbReference>
<dbReference type="GO" id="GO:0016740">
    <property type="term" value="F:transferase activity"/>
    <property type="evidence" value="ECO:0007669"/>
    <property type="project" value="UniProtKB-KW"/>
</dbReference>
<organism evidence="10 11">
    <name type="scientific">Neoroseomonas soli</name>
    <dbReference type="NCBI Taxonomy" id="1081025"/>
    <lineage>
        <taxon>Bacteria</taxon>
        <taxon>Pseudomonadati</taxon>
        <taxon>Pseudomonadota</taxon>
        <taxon>Alphaproteobacteria</taxon>
        <taxon>Acetobacterales</taxon>
        <taxon>Acetobacteraceae</taxon>
        <taxon>Neoroseomonas</taxon>
    </lineage>
</organism>
<dbReference type="GO" id="GO:0008360">
    <property type="term" value="P:regulation of cell shape"/>
    <property type="evidence" value="ECO:0007669"/>
    <property type="project" value="UniProtKB-UniRule"/>
</dbReference>
<comment type="pathway">
    <text evidence="1 7">Cell wall biogenesis; peptidoglycan biosynthesis.</text>
</comment>
<evidence type="ECO:0000256" key="5">
    <source>
        <dbReference type="ARBA" id="ARBA00022984"/>
    </source>
</evidence>
<dbReference type="AlphaFoldDB" id="A0A9X9WRM0"/>
<dbReference type="PROSITE" id="PS52029">
    <property type="entry name" value="LD_TPASE"/>
    <property type="match status" value="1"/>
</dbReference>
<dbReference type="Gene3D" id="1.10.101.10">
    <property type="entry name" value="PGBD-like superfamily/PGBD"/>
    <property type="match status" value="1"/>
</dbReference>
<evidence type="ECO:0000313" key="11">
    <source>
        <dbReference type="Proteomes" id="UP001138751"/>
    </source>
</evidence>
<dbReference type="RefSeq" id="WP_211860176.1">
    <property type="nucleotide sequence ID" value="NZ_JAAEDM010000002.1"/>
</dbReference>
<dbReference type="InterPro" id="IPR052905">
    <property type="entry name" value="LD-transpeptidase_YkuD-like"/>
</dbReference>
<dbReference type="InterPro" id="IPR036366">
    <property type="entry name" value="PGBDSf"/>
</dbReference>
<sequence>MRVALVLTVLAVSTLVPPPALAQGAGTAAPASAVEAASPAAIARLAERLARLAEDGLDPRHYPIPPAELASSDPGRHRAETMRAAQAALADLLLGRVASLRGRVDLRRDPAAVNLAGWMSDLGTAREPAEVIERASNLPPDAAALKAELARYRALAAAGGWPRITGDTRRTLEPGSTDAARVPALRARMAFIDPAVAHGAAADSPVYDERLLAAVRHFQAEEGLETDGRVGAITWTALNTSVEEKILQLRVALDMRRGQPARSTERRIEVNIPHYRLRLLEGDRVVRDMAVIVGRRDRQTPMLNVRMTTVQFNPPWGVPERNAREDLLPRFRRDPAAMQARGFRLYQRLDGEVVEVDPTTVDFSGYSRTNFPYFVRQDAGDANALGRIKFVMPNGDDIYMHDTPDRHLFTRGQRAFSSGCIRLERPMELLAEALSGTTGWDRTQVDRVLASRATRSAPLARSIPVRLHYTTVIVEGGRVAMRQDIYGLDAEYARAMDRAQNQRLASADGGAGRNTGTR</sequence>
<reference evidence="10" key="1">
    <citation type="submission" date="2020-01" db="EMBL/GenBank/DDBJ databases">
        <authorList>
            <person name="Rat A."/>
        </authorList>
    </citation>
    <scope>NUCLEOTIDE SEQUENCE</scope>
    <source>
        <strain evidence="10">LMG 31231</strain>
    </source>
</reference>
<keyword evidence="5 7" id="KW-0573">Peptidoglycan synthesis</keyword>
<dbReference type="SUPFAM" id="SSF141523">
    <property type="entry name" value="L,D-transpeptidase catalytic domain-like"/>
    <property type="match status" value="1"/>
</dbReference>
<name>A0A9X9WRM0_9PROT</name>
<comment type="caution">
    <text evidence="10">The sequence shown here is derived from an EMBL/GenBank/DDBJ whole genome shotgun (WGS) entry which is preliminary data.</text>
</comment>
<dbReference type="Pfam" id="PF01471">
    <property type="entry name" value="PG_binding_1"/>
    <property type="match status" value="1"/>
</dbReference>
<dbReference type="CDD" id="cd16913">
    <property type="entry name" value="YkuD_like"/>
    <property type="match status" value="1"/>
</dbReference>
<dbReference type="GO" id="GO:0009252">
    <property type="term" value="P:peptidoglycan biosynthetic process"/>
    <property type="evidence" value="ECO:0007669"/>
    <property type="project" value="UniProtKB-KW"/>
</dbReference>
<keyword evidence="8" id="KW-0732">Signal</keyword>
<dbReference type="InterPro" id="IPR036365">
    <property type="entry name" value="PGBD-like_sf"/>
</dbReference>
<dbReference type="InterPro" id="IPR002477">
    <property type="entry name" value="Peptidoglycan-bd-like"/>
</dbReference>
<feature type="active site" description="Proton donor/acceptor" evidence="7">
    <location>
        <position position="401"/>
    </location>
</feature>
<evidence type="ECO:0000256" key="8">
    <source>
        <dbReference type="SAM" id="SignalP"/>
    </source>
</evidence>
<dbReference type="InterPro" id="IPR005490">
    <property type="entry name" value="LD_TPept_cat_dom"/>
</dbReference>
<evidence type="ECO:0000256" key="1">
    <source>
        <dbReference type="ARBA" id="ARBA00004752"/>
    </source>
</evidence>
<evidence type="ECO:0000256" key="7">
    <source>
        <dbReference type="PROSITE-ProRule" id="PRU01373"/>
    </source>
</evidence>
<keyword evidence="6 7" id="KW-0961">Cell wall biogenesis/degradation</keyword>
<evidence type="ECO:0000259" key="9">
    <source>
        <dbReference type="PROSITE" id="PS52029"/>
    </source>
</evidence>
<evidence type="ECO:0000256" key="3">
    <source>
        <dbReference type="ARBA" id="ARBA00022679"/>
    </source>
</evidence>
<feature type="chain" id="PRO_5040978360" evidence="8">
    <location>
        <begin position="23"/>
        <end position="518"/>
    </location>
</feature>
<keyword evidence="4 7" id="KW-0133">Cell shape</keyword>
<dbReference type="Proteomes" id="UP001138751">
    <property type="component" value="Unassembled WGS sequence"/>
</dbReference>
<dbReference type="SUPFAM" id="SSF47090">
    <property type="entry name" value="PGBD-like"/>
    <property type="match status" value="1"/>
</dbReference>
<dbReference type="PANTHER" id="PTHR41533">
    <property type="entry name" value="L,D-TRANSPEPTIDASE HI_1667-RELATED"/>
    <property type="match status" value="1"/>
</dbReference>